<dbReference type="GO" id="GO:0016705">
    <property type="term" value="F:oxidoreductase activity, acting on paired donors, with incorporation or reduction of molecular oxygen"/>
    <property type="evidence" value="ECO:0007669"/>
    <property type="project" value="InterPro"/>
</dbReference>
<dbReference type="InterPro" id="IPR036661">
    <property type="entry name" value="Luciferase-like_sf"/>
</dbReference>
<protein>
    <submittedName>
        <fullName evidence="1">Uncharacterized protein</fullName>
    </submittedName>
</protein>
<dbReference type="Gene3D" id="3.20.20.30">
    <property type="entry name" value="Luciferase-like domain"/>
    <property type="match status" value="1"/>
</dbReference>
<dbReference type="RefSeq" id="WP_063027065.1">
    <property type="nucleotide sequence ID" value="NZ_PYHS01000002.1"/>
</dbReference>
<comment type="caution">
    <text evidence="1">The sequence shown here is derived from an EMBL/GenBank/DDBJ whole genome shotgun (WGS) entry which is preliminary data.</text>
</comment>
<gene>
    <name evidence="1" type="ORF">C8259_04615</name>
</gene>
<sequence>MALELASAGHHEAAASDGYAMGPDEWLNLTGVDPAQRRPSSIVRIQAPDLADAQRQTARIKAAASGEGYDSSAVIVLVDLEVMIAHDAPTARRELARLDSRLAAPSVPASLRYVGTPTGLAGLVADIHAVHVADGVTLRPLVNSEVLGHIAFRTLPWLGSSGAPLCPEQVEAVRRRALRSGTGRGAQHRQPA</sequence>
<name>A0A2T2ZCB5_9NOCA</name>
<proteinExistence type="predicted"/>
<dbReference type="SUPFAM" id="SSF51679">
    <property type="entry name" value="Bacterial luciferase-like"/>
    <property type="match status" value="1"/>
</dbReference>
<evidence type="ECO:0000313" key="2">
    <source>
        <dbReference type="Proteomes" id="UP000241647"/>
    </source>
</evidence>
<dbReference type="AlphaFoldDB" id="A0A2T2ZCB5"/>
<dbReference type="Proteomes" id="UP000241647">
    <property type="component" value="Unassembled WGS sequence"/>
</dbReference>
<organism evidence="1 2">
    <name type="scientific">Nocardia nova</name>
    <dbReference type="NCBI Taxonomy" id="37330"/>
    <lineage>
        <taxon>Bacteria</taxon>
        <taxon>Bacillati</taxon>
        <taxon>Actinomycetota</taxon>
        <taxon>Actinomycetes</taxon>
        <taxon>Mycobacteriales</taxon>
        <taxon>Nocardiaceae</taxon>
        <taxon>Nocardia</taxon>
    </lineage>
</organism>
<evidence type="ECO:0000313" key="1">
    <source>
        <dbReference type="EMBL" id="PSR65417.1"/>
    </source>
</evidence>
<reference evidence="1 2" key="1">
    <citation type="submission" date="2018-02" db="EMBL/GenBank/DDBJ databases">
        <title>8 Nocardia nova and 1 Nocardia cyriacigeorgica strain used for evolution to TMP-SMX.</title>
        <authorList>
            <person name="Mehta H."/>
            <person name="Weng J."/>
            <person name="Shamoo Y."/>
        </authorList>
    </citation>
    <scope>NUCLEOTIDE SEQUENCE [LARGE SCALE GENOMIC DNA]</scope>
    <source>
        <strain evidence="1 2">ATCC 33727</strain>
    </source>
</reference>
<dbReference type="EMBL" id="PYHS01000002">
    <property type="protein sequence ID" value="PSR65417.1"/>
    <property type="molecule type" value="Genomic_DNA"/>
</dbReference>
<accession>A0A2T2ZCB5</accession>